<sequence length="60" mass="7056">MLKLGVQYTTDLLEFKKVTRVSSHQLGSQIADLIYLLIIDYLFHNSVIFFIFCDLYIKNL</sequence>
<feature type="transmembrane region" description="Helical" evidence="1">
    <location>
        <begin position="33"/>
        <end position="57"/>
    </location>
</feature>
<organism evidence="2 3">
    <name type="scientific">Candidatus Desulfosporosinus infrequens</name>
    <dbReference type="NCBI Taxonomy" id="2043169"/>
    <lineage>
        <taxon>Bacteria</taxon>
        <taxon>Bacillati</taxon>
        <taxon>Bacillota</taxon>
        <taxon>Clostridia</taxon>
        <taxon>Eubacteriales</taxon>
        <taxon>Desulfitobacteriaceae</taxon>
        <taxon>Desulfosporosinus</taxon>
    </lineage>
</organism>
<accession>A0A2U3LIS8</accession>
<keyword evidence="1" id="KW-1133">Transmembrane helix</keyword>
<gene>
    <name evidence="2" type="ORF">SBF1_5330002</name>
</gene>
<evidence type="ECO:0000256" key="1">
    <source>
        <dbReference type="SAM" id="Phobius"/>
    </source>
</evidence>
<proteinExistence type="predicted"/>
<evidence type="ECO:0000313" key="2">
    <source>
        <dbReference type="EMBL" id="SPF51740.1"/>
    </source>
</evidence>
<dbReference type="EMBL" id="OMOF01000483">
    <property type="protein sequence ID" value="SPF51740.1"/>
    <property type="molecule type" value="Genomic_DNA"/>
</dbReference>
<dbReference type="AlphaFoldDB" id="A0A2U3LIS8"/>
<dbReference type="Proteomes" id="UP000238916">
    <property type="component" value="Unassembled WGS sequence"/>
</dbReference>
<keyword evidence="1" id="KW-0472">Membrane</keyword>
<evidence type="ECO:0000313" key="3">
    <source>
        <dbReference type="Proteomes" id="UP000238916"/>
    </source>
</evidence>
<keyword evidence="1" id="KW-0812">Transmembrane</keyword>
<name>A0A2U3LIS8_9FIRM</name>
<protein>
    <submittedName>
        <fullName evidence="2">Uncharacterized protein</fullName>
    </submittedName>
</protein>
<reference evidence="3" key="1">
    <citation type="submission" date="2018-02" db="EMBL/GenBank/DDBJ databases">
        <authorList>
            <person name="Hausmann B."/>
        </authorList>
    </citation>
    <scope>NUCLEOTIDE SEQUENCE [LARGE SCALE GENOMIC DNA]</scope>
    <source>
        <strain evidence="3">Peat soil MAG SbF1</strain>
    </source>
</reference>